<gene>
    <name evidence="6" type="ORF">GSI_05260</name>
</gene>
<dbReference type="Gene3D" id="3.90.1150.10">
    <property type="entry name" value="Aspartate Aminotransferase, domain 1"/>
    <property type="match status" value="1"/>
</dbReference>
<comment type="similarity">
    <text evidence="2 5">Belongs to the trans-sulfuration enzymes family.</text>
</comment>
<dbReference type="InterPro" id="IPR054542">
    <property type="entry name" value="Cys_met_metab_PP"/>
</dbReference>
<keyword evidence="7" id="KW-1185">Reference proteome</keyword>
<evidence type="ECO:0000256" key="4">
    <source>
        <dbReference type="ARBA" id="ARBA00022898"/>
    </source>
</evidence>
<dbReference type="NCBIfam" id="TIGR01326">
    <property type="entry name" value="OAH_OAS_sulfhy"/>
    <property type="match status" value="1"/>
</dbReference>
<dbReference type="InterPro" id="IPR015424">
    <property type="entry name" value="PyrdxlP-dep_Trfase"/>
</dbReference>
<evidence type="ECO:0000256" key="5">
    <source>
        <dbReference type="RuleBase" id="RU362118"/>
    </source>
</evidence>
<comment type="cofactor">
    <cofactor evidence="1 5">
        <name>pyridoxal 5'-phosphate</name>
        <dbReference type="ChEBI" id="CHEBI:597326"/>
    </cofactor>
</comment>
<evidence type="ECO:0000313" key="6">
    <source>
        <dbReference type="EMBL" id="PIL32557.1"/>
    </source>
</evidence>
<dbReference type="SUPFAM" id="SSF53383">
    <property type="entry name" value="PLP-dependent transferases"/>
    <property type="match status" value="1"/>
</dbReference>
<accession>A0A2G8SFT5</accession>
<dbReference type="CDD" id="cd00614">
    <property type="entry name" value="CGS_like"/>
    <property type="match status" value="1"/>
</dbReference>
<sequence length="509" mass="54733">MEVTSMPGAWHHIGGVNDHKQATVPWQQRALDVFATRISAFTNAKSPGGSGVAFHSHLPAASRGTLTLLLPMIPPQASNTFYKEPEFETLQLHAGQEIDSATNARAPPIYASTSFVFNNSKHGADLFGLRSLGNIYSRMGNPTVGVFERRMAALEGGVAAVATSSGHAAQFMAIAAICRAGDNIVSSSYLYGGTYNQFKVFLKKFDIGVKFVTDPEPEAFAEAIDDKTKAIYIESIGNPKNTVALLPELAKVAHDHGIPLIVDNTFGMGGYLIRPIDHGADIVTHSATKWIGGHGTVLGGVVIDGGKFDWAASGKFPEFTEPAEGYHGMRFVDTFGKAVLAVKCRLDVLRDMGPCMDPFAAFLLLQGLETLSLRAQRHSDNALELARWLEKHPKVAWVSYLGLESHESYLDALRLLRPNAFGGMLTFGVKGDAQVGSEVVDKMKLASNLANVGDAKTLVIHPATTTHQQLSVEEQLASGVTPDLIRVSVGIENISDIIADFDNALKVVP</sequence>
<dbReference type="EMBL" id="AYKW01000010">
    <property type="protein sequence ID" value="PIL32557.1"/>
    <property type="molecule type" value="Genomic_DNA"/>
</dbReference>
<dbReference type="FunFam" id="3.40.640.10:FF:000035">
    <property type="entry name" value="O-succinylhomoserine sulfhydrylase"/>
    <property type="match status" value="1"/>
</dbReference>
<dbReference type="PANTHER" id="PTHR43797">
    <property type="entry name" value="HOMOCYSTEINE/CYSTEINE SYNTHASE"/>
    <property type="match status" value="1"/>
</dbReference>
<reference evidence="6 7" key="1">
    <citation type="journal article" date="2015" name="Sci. Rep.">
        <title>Chromosome-level genome map provides insights into diverse defense mechanisms in the medicinal fungus Ganoderma sinense.</title>
        <authorList>
            <person name="Zhu Y."/>
            <person name="Xu J."/>
            <person name="Sun C."/>
            <person name="Zhou S."/>
            <person name="Xu H."/>
            <person name="Nelson D.R."/>
            <person name="Qian J."/>
            <person name="Song J."/>
            <person name="Luo H."/>
            <person name="Xiang L."/>
            <person name="Li Y."/>
            <person name="Xu Z."/>
            <person name="Ji A."/>
            <person name="Wang L."/>
            <person name="Lu S."/>
            <person name="Hayward A."/>
            <person name="Sun W."/>
            <person name="Li X."/>
            <person name="Schwartz D.C."/>
            <person name="Wang Y."/>
            <person name="Chen S."/>
        </authorList>
    </citation>
    <scope>NUCLEOTIDE SEQUENCE [LARGE SCALE GENOMIC DNA]</scope>
    <source>
        <strain evidence="6 7">ZZ0214-1</strain>
    </source>
</reference>
<dbReference type="STRING" id="1077348.A0A2G8SFT5"/>
<dbReference type="Pfam" id="PF01053">
    <property type="entry name" value="Cys_Met_Meta_PP"/>
    <property type="match status" value="1"/>
</dbReference>
<organism evidence="6 7">
    <name type="scientific">Ganoderma sinense ZZ0214-1</name>
    <dbReference type="NCBI Taxonomy" id="1077348"/>
    <lineage>
        <taxon>Eukaryota</taxon>
        <taxon>Fungi</taxon>
        <taxon>Dikarya</taxon>
        <taxon>Basidiomycota</taxon>
        <taxon>Agaricomycotina</taxon>
        <taxon>Agaricomycetes</taxon>
        <taxon>Polyporales</taxon>
        <taxon>Polyporaceae</taxon>
        <taxon>Ganoderma</taxon>
    </lineage>
</organism>
<dbReference type="InterPro" id="IPR015421">
    <property type="entry name" value="PyrdxlP-dep_Trfase_major"/>
</dbReference>
<evidence type="ECO:0000256" key="1">
    <source>
        <dbReference type="ARBA" id="ARBA00001933"/>
    </source>
</evidence>
<dbReference type="GO" id="GO:0005737">
    <property type="term" value="C:cytoplasm"/>
    <property type="evidence" value="ECO:0007669"/>
    <property type="project" value="TreeGrafter"/>
</dbReference>
<name>A0A2G8SFT5_9APHY</name>
<proteinExistence type="inferred from homology"/>
<evidence type="ECO:0000313" key="7">
    <source>
        <dbReference type="Proteomes" id="UP000230002"/>
    </source>
</evidence>
<keyword evidence="3" id="KW-0808">Transferase</keyword>
<evidence type="ECO:0000256" key="3">
    <source>
        <dbReference type="ARBA" id="ARBA00022679"/>
    </source>
</evidence>
<evidence type="ECO:0000256" key="2">
    <source>
        <dbReference type="ARBA" id="ARBA00009077"/>
    </source>
</evidence>
<dbReference type="InterPro" id="IPR015422">
    <property type="entry name" value="PyrdxlP-dep_Trfase_small"/>
</dbReference>
<dbReference type="PROSITE" id="PS00868">
    <property type="entry name" value="CYS_MET_METAB_PP"/>
    <property type="match status" value="1"/>
</dbReference>
<dbReference type="GO" id="GO:0003961">
    <property type="term" value="F:O-acetylhomoserine aminocarboxypropyltransferase activity"/>
    <property type="evidence" value="ECO:0007669"/>
    <property type="project" value="TreeGrafter"/>
</dbReference>
<dbReference type="InterPro" id="IPR006235">
    <property type="entry name" value="OAc-hSer/O-AcSer_sulfhydrylase"/>
</dbReference>
<dbReference type="InterPro" id="IPR000277">
    <property type="entry name" value="Cys/Met-Metab_PyrdxlP-dep_enz"/>
</dbReference>
<dbReference type="Gene3D" id="3.40.640.10">
    <property type="entry name" value="Type I PLP-dependent aspartate aminotransferase-like (Major domain)"/>
    <property type="match status" value="1"/>
</dbReference>
<protein>
    <submittedName>
        <fullName evidence="6">Uncharacterized protein</fullName>
    </submittedName>
</protein>
<dbReference type="PANTHER" id="PTHR43797:SF2">
    <property type="entry name" value="HOMOCYSTEINE_CYSTEINE SYNTHASE"/>
    <property type="match status" value="1"/>
</dbReference>
<dbReference type="GO" id="GO:0071269">
    <property type="term" value="P:L-homocysteine biosynthetic process"/>
    <property type="evidence" value="ECO:0007669"/>
    <property type="project" value="TreeGrafter"/>
</dbReference>
<dbReference type="AlphaFoldDB" id="A0A2G8SFT5"/>
<dbReference type="Proteomes" id="UP000230002">
    <property type="component" value="Unassembled WGS sequence"/>
</dbReference>
<dbReference type="OrthoDB" id="3512640at2759"/>
<dbReference type="GO" id="GO:0030170">
    <property type="term" value="F:pyridoxal phosphate binding"/>
    <property type="evidence" value="ECO:0007669"/>
    <property type="project" value="InterPro"/>
</dbReference>
<dbReference type="GO" id="GO:0006535">
    <property type="term" value="P:cysteine biosynthetic process from serine"/>
    <property type="evidence" value="ECO:0007669"/>
    <property type="project" value="TreeGrafter"/>
</dbReference>
<keyword evidence="4 5" id="KW-0663">Pyridoxal phosphate</keyword>
<comment type="caution">
    <text evidence="6">The sequence shown here is derived from an EMBL/GenBank/DDBJ whole genome shotgun (WGS) entry which is preliminary data.</text>
</comment>
<dbReference type="GO" id="GO:0019346">
    <property type="term" value="P:transsulfuration"/>
    <property type="evidence" value="ECO:0007669"/>
    <property type="project" value="InterPro"/>
</dbReference>
<dbReference type="GO" id="GO:0004124">
    <property type="term" value="F:cysteine synthase activity"/>
    <property type="evidence" value="ECO:0007669"/>
    <property type="project" value="TreeGrafter"/>
</dbReference>